<dbReference type="Gene3D" id="1.10.10.10">
    <property type="entry name" value="Winged helix-like DNA-binding domain superfamily/Winged helix DNA-binding domain"/>
    <property type="match status" value="1"/>
</dbReference>
<gene>
    <name evidence="4" type="ORF">C8D88_108237</name>
</gene>
<accession>A0A316IBF1</accession>
<evidence type="ECO:0000256" key="1">
    <source>
        <dbReference type="ARBA" id="ARBA00023015"/>
    </source>
</evidence>
<dbReference type="Proteomes" id="UP000246005">
    <property type="component" value="Unassembled WGS sequence"/>
</dbReference>
<name>A0A316IBF1_9PSEU</name>
<dbReference type="AlphaFoldDB" id="A0A316IBF1"/>
<dbReference type="SMART" id="SM00065">
    <property type="entry name" value="GAF"/>
    <property type="match status" value="1"/>
</dbReference>
<dbReference type="GO" id="GO:0003723">
    <property type="term" value="F:RNA binding"/>
    <property type="evidence" value="ECO:0007669"/>
    <property type="project" value="InterPro"/>
</dbReference>
<dbReference type="PIRSF" id="PIRSF036625">
    <property type="entry name" value="GAF_ANTAR"/>
    <property type="match status" value="1"/>
</dbReference>
<dbReference type="Pfam" id="PF03861">
    <property type="entry name" value="ANTAR"/>
    <property type="match status" value="1"/>
</dbReference>
<dbReference type="InterPro" id="IPR036388">
    <property type="entry name" value="WH-like_DNA-bd_sf"/>
</dbReference>
<dbReference type="SUPFAM" id="SSF55781">
    <property type="entry name" value="GAF domain-like"/>
    <property type="match status" value="1"/>
</dbReference>
<sequence>MTSDSPHMGEPPGDGLVIEELTASHLAAVFARMSGLLLSSEKVDTALKLITALAVEMVPGTAGAGISLMDRQGERVTAAATDEVVERADALQYQLGHGPCLTAWANRVVVRVDDLAQDEQWPSWSRPASEMGLRSALSAPLVAGSEPLGALKVYAAAPHAYGEREEHLLTMFAAQAAMLISNMRTVQDAERASAQVAEALRAREIIKLAKGIIMARDHVDERTALLTLARIAEQERTTLRHTAERLAQATVRRLR</sequence>
<organism evidence="4 5">
    <name type="scientific">Lentzea atacamensis</name>
    <dbReference type="NCBI Taxonomy" id="531938"/>
    <lineage>
        <taxon>Bacteria</taxon>
        <taxon>Bacillati</taxon>
        <taxon>Actinomycetota</taxon>
        <taxon>Actinomycetes</taxon>
        <taxon>Pseudonocardiales</taxon>
        <taxon>Pseudonocardiaceae</taxon>
        <taxon>Lentzea</taxon>
    </lineage>
</organism>
<dbReference type="Gene3D" id="3.30.450.40">
    <property type="match status" value="1"/>
</dbReference>
<dbReference type="EMBL" id="QGHB01000008">
    <property type="protein sequence ID" value="PWK84622.1"/>
    <property type="molecule type" value="Genomic_DNA"/>
</dbReference>
<keyword evidence="2" id="KW-0804">Transcription</keyword>
<dbReference type="InterPro" id="IPR005561">
    <property type="entry name" value="ANTAR"/>
</dbReference>
<evidence type="ECO:0000313" key="4">
    <source>
        <dbReference type="EMBL" id="PWK84622.1"/>
    </source>
</evidence>
<reference evidence="4 5" key="1">
    <citation type="submission" date="2018-05" db="EMBL/GenBank/DDBJ databases">
        <title>Genomic Encyclopedia of Type Strains, Phase IV (KMG-IV): sequencing the most valuable type-strain genomes for metagenomic binning, comparative biology and taxonomic classification.</title>
        <authorList>
            <person name="Goeker M."/>
        </authorList>
    </citation>
    <scope>NUCLEOTIDE SEQUENCE [LARGE SCALE GENOMIC DNA]</scope>
    <source>
        <strain evidence="4 5">DSM 45480</strain>
    </source>
</reference>
<comment type="caution">
    <text evidence="4">The sequence shown here is derived from an EMBL/GenBank/DDBJ whole genome shotgun (WGS) entry which is preliminary data.</text>
</comment>
<evidence type="ECO:0000256" key="2">
    <source>
        <dbReference type="ARBA" id="ARBA00023163"/>
    </source>
</evidence>
<dbReference type="InterPro" id="IPR012074">
    <property type="entry name" value="GAF_ANTAR"/>
</dbReference>
<proteinExistence type="predicted"/>
<evidence type="ECO:0000259" key="3">
    <source>
        <dbReference type="PROSITE" id="PS50921"/>
    </source>
</evidence>
<dbReference type="InterPro" id="IPR029016">
    <property type="entry name" value="GAF-like_dom_sf"/>
</dbReference>
<keyword evidence="1" id="KW-0805">Transcription regulation</keyword>
<feature type="domain" description="ANTAR" evidence="3">
    <location>
        <begin position="186"/>
        <end position="247"/>
    </location>
</feature>
<dbReference type="SMART" id="SM01012">
    <property type="entry name" value="ANTAR"/>
    <property type="match status" value="1"/>
</dbReference>
<dbReference type="InterPro" id="IPR003018">
    <property type="entry name" value="GAF"/>
</dbReference>
<dbReference type="PROSITE" id="PS50921">
    <property type="entry name" value="ANTAR"/>
    <property type="match status" value="1"/>
</dbReference>
<protein>
    <submittedName>
        <fullName evidence="4">GAF domain-containing protein</fullName>
    </submittedName>
</protein>
<dbReference type="Pfam" id="PF13185">
    <property type="entry name" value="GAF_2"/>
    <property type="match status" value="1"/>
</dbReference>
<evidence type="ECO:0000313" key="5">
    <source>
        <dbReference type="Proteomes" id="UP000246005"/>
    </source>
</evidence>